<dbReference type="Pfam" id="PF07883">
    <property type="entry name" value="Cupin_2"/>
    <property type="match status" value="1"/>
</dbReference>
<dbReference type="EMBL" id="JAUSTY010000005">
    <property type="protein sequence ID" value="MDQ0165580.1"/>
    <property type="molecule type" value="Genomic_DNA"/>
</dbReference>
<reference evidence="2 3" key="1">
    <citation type="submission" date="2023-07" db="EMBL/GenBank/DDBJ databases">
        <title>Genomic Encyclopedia of Type Strains, Phase IV (KMG-IV): sequencing the most valuable type-strain genomes for metagenomic binning, comparative biology and taxonomic classification.</title>
        <authorList>
            <person name="Goeker M."/>
        </authorList>
    </citation>
    <scope>NUCLEOTIDE SEQUENCE [LARGE SCALE GENOMIC DNA]</scope>
    <source>
        <strain evidence="2 3">DSM 12751</strain>
    </source>
</reference>
<gene>
    <name evidence="2" type="ORF">J2S11_001481</name>
</gene>
<dbReference type="InterPro" id="IPR013096">
    <property type="entry name" value="Cupin_2"/>
</dbReference>
<dbReference type="PANTHER" id="PTHR36440">
    <property type="entry name" value="PUTATIVE (AFU_ORTHOLOGUE AFUA_8G07350)-RELATED"/>
    <property type="match status" value="1"/>
</dbReference>
<comment type="caution">
    <text evidence="2">The sequence shown here is derived from an EMBL/GenBank/DDBJ whole genome shotgun (WGS) entry which is preliminary data.</text>
</comment>
<accession>A0ABT9VX60</accession>
<dbReference type="PANTHER" id="PTHR36440:SF1">
    <property type="entry name" value="PUTATIVE (AFU_ORTHOLOGUE AFUA_8G07350)-RELATED"/>
    <property type="match status" value="1"/>
</dbReference>
<proteinExistence type="predicted"/>
<dbReference type="Gene3D" id="2.60.120.10">
    <property type="entry name" value="Jelly Rolls"/>
    <property type="match status" value="1"/>
</dbReference>
<dbReference type="InterPro" id="IPR053146">
    <property type="entry name" value="QDO-like"/>
</dbReference>
<dbReference type="RefSeq" id="WP_307392826.1">
    <property type="nucleotide sequence ID" value="NZ_BAAADK010000011.1"/>
</dbReference>
<dbReference type="InterPro" id="IPR011051">
    <property type="entry name" value="RmlC_Cupin_sf"/>
</dbReference>
<evidence type="ECO:0000313" key="2">
    <source>
        <dbReference type="EMBL" id="MDQ0165580.1"/>
    </source>
</evidence>
<sequence length="187" mass="21003">MDSKMKIANEEAKKVKIGTELVHPDGRKVIFVGSGEDDEGDYITVEHHMTKPGAINGPHFHPVLKESFEVKQGKMRFLVDGKETIVQAGEKITVQPNQVHQFWNISDELLIAVHEIRPPGLHWKMFALVHKLECEGKMTSKGIPKNPLWLGVAWEYIDGYMAGPPRFLQKVVLGSLAKLAKALGYRI</sequence>
<protein>
    <submittedName>
        <fullName evidence="2">Quercetin dioxygenase-like cupin family protein</fullName>
    </submittedName>
</protein>
<feature type="domain" description="Cupin type-2" evidence="1">
    <location>
        <begin position="51"/>
        <end position="110"/>
    </location>
</feature>
<organism evidence="2 3">
    <name type="scientific">Caldalkalibacillus horti</name>
    <dbReference type="NCBI Taxonomy" id="77523"/>
    <lineage>
        <taxon>Bacteria</taxon>
        <taxon>Bacillati</taxon>
        <taxon>Bacillota</taxon>
        <taxon>Bacilli</taxon>
        <taxon>Bacillales</taxon>
        <taxon>Bacillaceae</taxon>
        <taxon>Caldalkalibacillus</taxon>
    </lineage>
</organism>
<keyword evidence="3" id="KW-1185">Reference proteome</keyword>
<name>A0ABT9VX60_9BACI</name>
<dbReference type="InterPro" id="IPR014710">
    <property type="entry name" value="RmlC-like_jellyroll"/>
</dbReference>
<evidence type="ECO:0000313" key="3">
    <source>
        <dbReference type="Proteomes" id="UP001235840"/>
    </source>
</evidence>
<evidence type="ECO:0000259" key="1">
    <source>
        <dbReference type="Pfam" id="PF07883"/>
    </source>
</evidence>
<dbReference type="Proteomes" id="UP001235840">
    <property type="component" value="Unassembled WGS sequence"/>
</dbReference>
<dbReference type="SUPFAM" id="SSF51182">
    <property type="entry name" value="RmlC-like cupins"/>
    <property type="match status" value="1"/>
</dbReference>